<dbReference type="InterPro" id="IPR024932">
    <property type="entry name" value="ApbE"/>
</dbReference>
<name>A0A949PN24_9HYPH</name>
<accession>A0A949PN24</accession>
<dbReference type="PANTHER" id="PTHR30040:SF2">
    <property type="entry name" value="FAD:PROTEIN FMN TRANSFERASE"/>
    <property type="match status" value="1"/>
</dbReference>
<dbReference type="GO" id="GO:0016740">
    <property type="term" value="F:transferase activity"/>
    <property type="evidence" value="ECO:0007669"/>
    <property type="project" value="UniProtKB-KW"/>
</dbReference>
<feature type="chain" id="PRO_5039895086" description="FAD:protein FMN transferase" evidence="2">
    <location>
        <begin position="28"/>
        <end position="330"/>
    </location>
</feature>
<reference evidence="3 4" key="1">
    <citation type="submission" date="2021-06" db="EMBL/GenBank/DDBJ databases">
        <title>Falsochrobactrum tianjin sp.nov., a new petroleum-degrading bacteria isolated from oily soils.</title>
        <authorList>
            <person name="Chen G."/>
            <person name="Chen H."/>
            <person name="Tian J."/>
            <person name="Qing J."/>
            <person name="Zhong L."/>
            <person name="Ma W."/>
            <person name="Song Y."/>
            <person name="Cui X."/>
            <person name="Yan B."/>
        </authorList>
    </citation>
    <scope>NUCLEOTIDE SEQUENCE [LARGE SCALE GENOMIC DNA]</scope>
    <source>
        <strain evidence="3 4">TDYN1</strain>
    </source>
</reference>
<keyword evidence="1" id="KW-0479">Metal-binding</keyword>
<keyword evidence="1 3" id="KW-0808">Transferase</keyword>
<keyword evidence="1" id="KW-0460">Magnesium</keyword>
<evidence type="ECO:0000256" key="1">
    <source>
        <dbReference type="PIRNR" id="PIRNR006268"/>
    </source>
</evidence>
<keyword evidence="1" id="KW-0285">Flavoprotein</keyword>
<dbReference type="PIRSF" id="PIRSF006268">
    <property type="entry name" value="ApbE"/>
    <property type="match status" value="1"/>
</dbReference>
<evidence type="ECO:0000313" key="3">
    <source>
        <dbReference type="EMBL" id="MBV2143672.1"/>
    </source>
</evidence>
<dbReference type="Proteomes" id="UP000752297">
    <property type="component" value="Unassembled WGS sequence"/>
</dbReference>
<comment type="caution">
    <text evidence="3">The sequence shown here is derived from an EMBL/GenBank/DDBJ whole genome shotgun (WGS) entry which is preliminary data.</text>
</comment>
<dbReference type="AlphaFoldDB" id="A0A949PN24"/>
<comment type="similarity">
    <text evidence="1">Belongs to the ApbE family.</text>
</comment>
<evidence type="ECO:0000256" key="2">
    <source>
        <dbReference type="SAM" id="SignalP"/>
    </source>
</evidence>
<protein>
    <recommendedName>
        <fullName evidence="1">FAD:protein FMN transferase</fullName>
        <ecNumber evidence="1">2.7.1.180</ecNumber>
    </recommendedName>
    <alternativeName>
        <fullName evidence="1">Flavin transferase</fullName>
    </alternativeName>
</protein>
<dbReference type="Pfam" id="PF02424">
    <property type="entry name" value="ApbE"/>
    <property type="match status" value="1"/>
</dbReference>
<sequence>MHINRRLVLAGSACAMAFLAIPRFASASGQTEPLIWKGQALGAPAKIMLHHRDRGTAQRLLHDAVREAERLENIFSLYRADSELMRLNRVGALAMPSPELMELLAICRECWELSDGMFDPTVQPLWQCLYKHFSQADPDPFGPTRAQWDAALEKVGFSHVLFNETRIAFTQPSMALTLNGIAQGYITDRIVSVLEKGGVRHGLVDMGEYRVIGTQPGGKPWRIGIANLETDPRPVETLDIRDQALATSSFSGFQFDEKGRFNHLLNPKTGYSSALYRRVSVIAPSAATADAWATAFNLMDVSEIKTALGKLSGFSVHIRTRGDENIHLGA</sequence>
<keyword evidence="4" id="KW-1185">Reference proteome</keyword>
<proteinExistence type="inferred from homology"/>
<comment type="catalytic activity">
    <reaction evidence="1">
        <text>L-threonyl-[protein] + FAD = FMN-L-threonyl-[protein] + AMP + H(+)</text>
        <dbReference type="Rhea" id="RHEA:36847"/>
        <dbReference type="Rhea" id="RHEA-COMP:11060"/>
        <dbReference type="Rhea" id="RHEA-COMP:11061"/>
        <dbReference type="ChEBI" id="CHEBI:15378"/>
        <dbReference type="ChEBI" id="CHEBI:30013"/>
        <dbReference type="ChEBI" id="CHEBI:57692"/>
        <dbReference type="ChEBI" id="CHEBI:74257"/>
        <dbReference type="ChEBI" id="CHEBI:456215"/>
        <dbReference type="EC" id="2.7.1.180"/>
    </reaction>
</comment>
<dbReference type="EC" id="2.7.1.180" evidence="1"/>
<organism evidence="3 4">
    <name type="scientific">Falsochrobactrum tianjinense</name>
    <dbReference type="NCBI Taxonomy" id="2706015"/>
    <lineage>
        <taxon>Bacteria</taxon>
        <taxon>Pseudomonadati</taxon>
        <taxon>Pseudomonadota</taxon>
        <taxon>Alphaproteobacteria</taxon>
        <taxon>Hyphomicrobiales</taxon>
        <taxon>Brucellaceae</taxon>
        <taxon>Falsochrobactrum</taxon>
    </lineage>
</organism>
<dbReference type="RefSeq" id="WP_217677658.1">
    <property type="nucleotide sequence ID" value="NZ_JAHRVA010000003.1"/>
</dbReference>
<keyword evidence="2" id="KW-0732">Signal</keyword>
<dbReference type="EMBL" id="JAHRVA010000003">
    <property type="protein sequence ID" value="MBV2143672.1"/>
    <property type="molecule type" value="Genomic_DNA"/>
</dbReference>
<dbReference type="PANTHER" id="PTHR30040">
    <property type="entry name" value="THIAMINE BIOSYNTHESIS LIPOPROTEIN APBE"/>
    <property type="match status" value="1"/>
</dbReference>
<evidence type="ECO:0000313" key="4">
    <source>
        <dbReference type="Proteomes" id="UP000752297"/>
    </source>
</evidence>
<keyword evidence="1" id="KW-0274">FAD</keyword>
<feature type="signal peptide" evidence="2">
    <location>
        <begin position="1"/>
        <end position="27"/>
    </location>
</feature>
<gene>
    <name evidence="3" type="ORF">KUG47_09185</name>
</gene>